<dbReference type="InterPro" id="IPR000515">
    <property type="entry name" value="MetI-like"/>
</dbReference>
<dbReference type="PROSITE" id="PS50928">
    <property type="entry name" value="ABC_TM1"/>
    <property type="match status" value="1"/>
</dbReference>
<keyword evidence="3" id="KW-1003">Cell membrane</keyword>
<evidence type="ECO:0000256" key="4">
    <source>
        <dbReference type="ARBA" id="ARBA00022692"/>
    </source>
</evidence>
<dbReference type="SUPFAM" id="SSF161098">
    <property type="entry name" value="MetI-like"/>
    <property type="match status" value="1"/>
</dbReference>
<dbReference type="RefSeq" id="WP_350347574.1">
    <property type="nucleotide sequence ID" value="NZ_CP158374.1"/>
</dbReference>
<evidence type="ECO:0000256" key="7">
    <source>
        <dbReference type="RuleBase" id="RU363032"/>
    </source>
</evidence>
<dbReference type="Gene3D" id="1.10.3720.10">
    <property type="entry name" value="MetI-like"/>
    <property type="match status" value="1"/>
</dbReference>
<accession>A0AAU7W4N8</accession>
<dbReference type="AlphaFoldDB" id="A0AAU7W4N8"/>
<protein>
    <submittedName>
        <fullName evidence="9">Carbohydrate ABC transporter permease</fullName>
    </submittedName>
</protein>
<dbReference type="EMBL" id="CP158374">
    <property type="protein sequence ID" value="XBX81552.1"/>
    <property type="molecule type" value="Genomic_DNA"/>
</dbReference>
<feature type="transmembrane region" description="Helical" evidence="7">
    <location>
        <begin position="12"/>
        <end position="31"/>
    </location>
</feature>
<evidence type="ECO:0000256" key="3">
    <source>
        <dbReference type="ARBA" id="ARBA00022475"/>
    </source>
</evidence>
<keyword evidence="2 7" id="KW-0813">Transport</keyword>
<dbReference type="CDD" id="cd06261">
    <property type="entry name" value="TM_PBP2"/>
    <property type="match status" value="1"/>
</dbReference>
<dbReference type="InterPro" id="IPR035906">
    <property type="entry name" value="MetI-like_sf"/>
</dbReference>
<keyword evidence="5 7" id="KW-1133">Transmembrane helix</keyword>
<evidence type="ECO:0000313" key="9">
    <source>
        <dbReference type="EMBL" id="XBX81552.1"/>
    </source>
</evidence>
<evidence type="ECO:0000259" key="8">
    <source>
        <dbReference type="PROSITE" id="PS50928"/>
    </source>
</evidence>
<dbReference type="GO" id="GO:0005886">
    <property type="term" value="C:plasma membrane"/>
    <property type="evidence" value="ECO:0007669"/>
    <property type="project" value="UniProtKB-SubCell"/>
</dbReference>
<feature type="transmembrane region" description="Helical" evidence="7">
    <location>
        <begin position="182"/>
        <end position="207"/>
    </location>
</feature>
<dbReference type="PANTHER" id="PTHR43744:SF12">
    <property type="entry name" value="ABC TRANSPORTER PERMEASE PROTEIN MG189-RELATED"/>
    <property type="match status" value="1"/>
</dbReference>
<evidence type="ECO:0000256" key="2">
    <source>
        <dbReference type="ARBA" id="ARBA00022448"/>
    </source>
</evidence>
<dbReference type="Pfam" id="PF00528">
    <property type="entry name" value="BPD_transp_1"/>
    <property type="match status" value="1"/>
</dbReference>
<comment type="subcellular location">
    <subcellularLocation>
        <location evidence="1 7">Cell membrane</location>
        <topology evidence="1 7">Multi-pass membrane protein</topology>
    </subcellularLocation>
</comment>
<reference evidence="9" key="1">
    <citation type="submission" date="2024-05" db="EMBL/GenBank/DDBJ databases">
        <authorList>
            <person name="Yu L."/>
        </authorList>
    </citation>
    <scope>NUCLEOTIDE SEQUENCE</scope>
    <source>
        <strain evidence="9">G08B096</strain>
    </source>
</reference>
<dbReference type="PANTHER" id="PTHR43744">
    <property type="entry name" value="ABC TRANSPORTER PERMEASE PROTEIN MG189-RELATED-RELATED"/>
    <property type="match status" value="1"/>
</dbReference>
<dbReference type="GO" id="GO:0055085">
    <property type="term" value="P:transmembrane transport"/>
    <property type="evidence" value="ECO:0007669"/>
    <property type="project" value="InterPro"/>
</dbReference>
<organism evidence="9">
    <name type="scientific">Agromyces sp. G08B096</name>
    <dbReference type="NCBI Taxonomy" id="3156399"/>
    <lineage>
        <taxon>Bacteria</taxon>
        <taxon>Bacillati</taxon>
        <taxon>Actinomycetota</taxon>
        <taxon>Actinomycetes</taxon>
        <taxon>Micrococcales</taxon>
        <taxon>Microbacteriaceae</taxon>
        <taxon>Agromyces</taxon>
    </lineage>
</organism>
<comment type="similarity">
    <text evidence="7">Belongs to the binding-protein-dependent transport system permease family.</text>
</comment>
<feature type="transmembrane region" description="Helical" evidence="7">
    <location>
        <begin position="104"/>
        <end position="126"/>
    </location>
</feature>
<feature type="domain" description="ABC transmembrane type-1" evidence="8">
    <location>
        <begin position="70"/>
        <end position="261"/>
    </location>
</feature>
<proteinExistence type="inferred from homology"/>
<gene>
    <name evidence="9" type="ORF">ABIQ69_13160</name>
</gene>
<keyword evidence="6 7" id="KW-0472">Membrane</keyword>
<evidence type="ECO:0000256" key="5">
    <source>
        <dbReference type="ARBA" id="ARBA00022989"/>
    </source>
</evidence>
<evidence type="ECO:0000256" key="1">
    <source>
        <dbReference type="ARBA" id="ARBA00004651"/>
    </source>
</evidence>
<feature type="transmembrane region" description="Helical" evidence="7">
    <location>
        <begin position="74"/>
        <end position="95"/>
    </location>
</feature>
<name>A0AAU7W4N8_9MICO</name>
<feature type="transmembrane region" description="Helical" evidence="7">
    <location>
        <begin position="138"/>
        <end position="161"/>
    </location>
</feature>
<keyword evidence="4 7" id="KW-0812">Transmembrane</keyword>
<sequence length="275" mass="30242">MTKRYTFRTLLLEIGLIAAAVAFLFPVYALLTMGFKDAAEIVTNPLGLPSTLNFDNFGRAIESARLIPATVNSLIITVASVGGLVLFGSLAGYVLARRATRMSYWAYMAMVAGIILPFQLAMIPLYRAMVVLELTGTHLGVILFYWGVHMPLTVFLYTGFVRALPDDYVGAALIDGANHWQAFWRVLFPLLRPVTGTVIILNVVSVWNDFFTPLLYLGNSGFETIPVRVYSFVNEYTSDYGLVAAGIILASLPVLVLFLLLQRYVIHGFASGLKG</sequence>
<evidence type="ECO:0000256" key="6">
    <source>
        <dbReference type="ARBA" id="ARBA00023136"/>
    </source>
</evidence>
<feature type="transmembrane region" description="Helical" evidence="7">
    <location>
        <begin position="240"/>
        <end position="261"/>
    </location>
</feature>